<evidence type="ECO:0000256" key="9">
    <source>
        <dbReference type="ARBA" id="ARBA00023180"/>
    </source>
</evidence>
<dbReference type="InterPro" id="IPR038550">
    <property type="entry name" value="GPCR_3_9-Cys_sf"/>
</dbReference>
<keyword evidence="7 11" id="KW-0472">Membrane</keyword>
<keyword evidence="6" id="KW-0297">G-protein coupled receptor</keyword>
<evidence type="ECO:0000256" key="5">
    <source>
        <dbReference type="ARBA" id="ARBA00022989"/>
    </source>
</evidence>
<keyword evidence="2" id="KW-1003">Cell membrane</keyword>
<feature type="domain" description="G-protein coupled receptors family 3 profile" evidence="12">
    <location>
        <begin position="481"/>
        <end position="728"/>
    </location>
</feature>
<evidence type="ECO:0000259" key="12">
    <source>
        <dbReference type="PROSITE" id="PS50259"/>
    </source>
</evidence>
<dbReference type="PANTHER" id="PTHR24061">
    <property type="entry name" value="CALCIUM-SENSING RECEPTOR-RELATED"/>
    <property type="match status" value="1"/>
</dbReference>
<protein>
    <recommendedName>
        <fullName evidence="12">G-protein coupled receptors family 3 profile domain-containing protein</fullName>
    </recommendedName>
</protein>
<evidence type="ECO:0000256" key="8">
    <source>
        <dbReference type="ARBA" id="ARBA00023170"/>
    </source>
</evidence>
<dbReference type="Ensembl" id="ENSVKKT00000002075.1">
    <property type="protein sequence ID" value="ENSVKKP00000002010.1"/>
    <property type="gene ID" value="ENSVKKG00000001636.1"/>
</dbReference>
<dbReference type="PANTHER" id="PTHR24061:SF599">
    <property type="entry name" value="G-PROTEIN COUPLED RECEPTORS FAMILY 3 PROFILE DOMAIN-CONTAINING PROTEIN"/>
    <property type="match status" value="1"/>
</dbReference>
<accession>A0A8D2IMW7</accession>
<dbReference type="PROSITE" id="PS00981">
    <property type="entry name" value="G_PROTEIN_RECEP_F3_3"/>
    <property type="match status" value="1"/>
</dbReference>
<feature type="transmembrane region" description="Helical" evidence="11">
    <location>
        <begin position="534"/>
        <end position="558"/>
    </location>
</feature>
<feature type="transmembrane region" description="Helical" evidence="11">
    <location>
        <begin position="340"/>
        <end position="361"/>
    </location>
</feature>
<dbReference type="Gene3D" id="2.10.50.30">
    <property type="entry name" value="GPCR, family 3, nine cysteines domain"/>
    <property type="match status" value="1"/>
</dbReference>
<keyword evidence="8" id="KW-0675">Receptor</keyword>
<dbReference type="Pfam" id="PF00003">
    <property type="entry name" value="7tm_3"/>
    <property type="match status" value="1"/>
</dbReference>
<evidence type="ECO:0000313" key="14">
    <source>
        <dbReference type="Proteomes" id="UP000694545"/>
    </source>
</evidence>
<feature type="transmembrane region" description="Helical" evidence="11">
    <location>
        <begin position="690"/>
        <end position="713"/>
    </location>
</feature>
<evidence type="ECO:0000256" key="3">
    <source>
        <dbReference type="ARBA" id="ARBA00022692"/>
    </source>
</evidence>
<keyword evidence="3 11" id="KW-0812">Transmembrane</keyword>
<dbReference type="SUPFAM" id="SSF53822">
    <property type="entry name" value="Periplasmic binding protein-like I"/>
    <property type="match status" value="1"/>
</dbReference>
<evidence type="ECO:0000313" key="13">
    <source>
        <dbReference type="Ensembl" id="ENSVKKP00000002010.1"/>
    </source>
</evidence>
<feature type="transmembrane region" description="Helical" evidence="11">
    <location>
        <begin position="100"/>
        <end position="119"/>
    </location>
</feature>
<dbReference type="GO" id="GO:0004930">
    <property type="term" value="F:G protein-coupled receptor activity"/>
    <property type="evidence" value="ECO:0007669"/>
    <property type="project" value="UniProtKB-KW"/>
</dbReference>
<keyword evidence="9" id="KW-0325">Glycoprotein</keyword>
<dbReference type="PROSITE" id="PS50259">
    <property type="entry name" value="G_PROTEIN_RECEP_F3_4"/>
    <property type="match status" value="1"/>
</dbReference>
<sequence>MLMAIPTVCKAVYQRTSGIVSLPCGKSFNFSCRIVTKNYQHVLALAFAVKEINGNPHILPNTTLGFHIFESYFSPKRIYHIVMEFFSTHHRFVPNYKCGIYNNLIGVIGGLAFLSFYQIPGSTNFLSLYQMLPNKIHQYRGIVQLLLHFRWLWVGLMTMDDDNAEMFLKTILPELHQNGICPAFTKKMFKITFFDDFIAVQENFNRTFGEVMNSDANVIIIHGDTGTMLNLRMLLNQGKTDHEKIFYKVWVMTVQLDLVALSMHKDWNIEVFHGALAFTIHSHEVPSFHNFIQTLTPHLAKGDGFIHTFWEQVFGCSFSNSNLEEEDISLWQSSLSPSRILVLKFIFLKLLLLNYLFIPFFPSSELHAILRNFSFNNSAGETIFLNENGEFTMEFDITNVITFSNNSYARVKVGRMNPWALPEKKFLIDDDAIIWSQRFNQVVPISLCNNICNPGYQKKKKEGKPFCCYDCVPCAKGKVSYLTGTFVKHHNTPIVKANNRDLTYTLLISLLLCFLFVLLFIGRPQKVTCFIRQMAFSITFSVAVSCVLAKTIAVVLAFMATRPGSNMRKWLGKRLTTSMVLFCSHVQAGICAAWLATSPPFPDIDMATMPEEIVLECNEGSITMFYCALGYIGFLAFLSFTVAFFARKLPDSFNEAKFITFSMLVFCAVWLSFLPTYQSTKGKYMVAVEIFSILASSAGLLGCIFFPKCYIIILRPELNKKENLMKRKT</sequence>
<name>A0A8D2IMW7_VARKO</name>
<feature type="transmembrane region" description="Helical" evidence="11">
    <location>
        <begin position="658"/>
        <end position="678"/>
    </location>
</feature>
<dbReference type="OMA" id="HEVTITW"/>
<feature type="transmembrane region" description="Helical" evidence="11">
    <location>
        <begin position="502"/>
        <end position="522"/>
    </location>
</feature>
<dbReference type="InterPro" id="IPR017979">
    <property type="entry name" value="GPCR_3_CS"/>
</dbReference>
<reference evidence="13" key="2">
    <citation type="submission" date="2025-09" db="UniProtKB">
        <authorList>
            <consortium name="Ensembl"/>
        </authorList>
    </citation>
    <scope>IDENTIFICATION</scope>
</reference>
<dbReference type="InterPro" id="IPR017978">
    <property type="entry name" value="GPCR_3_C"/>
</dbReference>
<feature type="transmembrane region" description="Helical" evidence="11">
    <location>
        <begin position="579"/>
        <end position="596"/>
    </location>
</feature>
<dbReference type="Gene3D" id="3.40.50.2300">
    <property type="match status" value="4"/>
</dbReference>
<dbReference type="Pfam" id="PF07562">
    <property type="entry name" value="NCD3G"/>
    <property type="match status" value="1"/>
</dbReference>
<dbReference type="CDD" id="cd15283">
    <property type="entry name" value="7tmC_V2R_pheromone"/>
    <property type="match status" value="1"/>
</dbReference>
<dbReference type="GO" id="GO:0005886">
    <property type="term" value="C:plasma membrane"/>
    <property type="evidence" value="ECO:0007669"/>
    <property type="project" value="UniProtKB-SubCell"/>
</dbReference>
<evidence type="ECO:0000256" key="2">
    <source>
        <dbReference type="ARBA" id="ARBA00022475"/>
    </source>
</evidence>
<dbReference type="AlphaFoldDB" id="A0A8D2IMW7"/>
<keyword evidence="10" id="KW-0807">Transducer</keyword>
<comment type="subcellular location">
    <subcellularLocation>
        <location evidence="1">Cell membrane</location>
        <topology evidence="1">Multi-pass membrane protein</topology>
    </subcellularLocation>
</comment>
<dbReference type="InterPro" id="IPR028082">
    <property type="entry name" value="Peripla_BP_I"/>
</dbReference>
<evidence type="ECO:0000256" key="4">
    <source>
        <dbReference type="ARBA" id="ARBA00022729"/>
    </source>
</evidence>
<dbReference type="PRINTS" id="PR00248">
    <property type="entry name" value="GPCRMGR"/>
</dbReference>
<feature type="transmembrane region" description="Helical" evidence="11">
    <location>
        <begin position="623"/>
        <end position="646"/>
    </location>
</feature>
<dbReference type="Proteomes" id="UP000694545">
    <property type="component" value="Unplaced"/>
</dbReference>
<organism evidence="13 14">
    <name type="scientific">Varanus komodoensis</name>
    <name type="common">Komodo dragon</name>
    <dbReference type="NCBI Taxonomy" id="61221"/>
    <lineage>
        <taxon>Eukaryota</taxon>
        <taxon>Metazoa</taxon>
        <taxon>Chordata</taxon>
        <taxon>Craniata</taxon>
        <taxon>Vertebrata</taxon>
        <taxon>Euteleostomi</taxon>
        <taxon>Lepidosauria</taxon>
        <taxon>Squamata</taxon>
        <taxon>Bifurcata</taxon>
        <taxon>Unidentata</taxon>
        <taxon>Episquamata</taxon>
        <taxon>Toxicofera</taxon>
        <taxon>Anguimorpha</taxon>
        <taxon>Paleoanguimorpha</taxon>
        <taxon>Varanoidea</taxon>
        <taxon>Varanidae</taxon>
        <taxon>Varanus</taxon>
    </lineage>
</organism>
<keyword evidence="14" id="KW-1185">Reference proteome</keyword>
<evidence type="ECO:0000256" key="11">
    <source>
        <dbReference type="SAM" id="Phobius"/>
    </source>
</evidence>
<keyword evidence="4" id="KW-0732">Signal</keyword>
<evidence type="ECO:0000256" key="7">
    <source>
        <dbReference type="ARBA" id="ARBA00023136"/>
    </source>
</evidence>
<dbReference type="FunFam" id="3.40.50.2300:FF:000024">
    <property type="entry name" value="Vomeronasal 2, receptor 73"/>
    <property type="match status" value="1"/>
</dbReference>
<dbReference type="Pfam" id="PF01094">
    <property type="entry name" value="ANF_receptor"/>
    <property type="match status" value="1"/>
</dbReference>
<dbReference type="InterPro" id="IPR000337">
    <property type="entry name" value="GPCR_3"/>
</dbReference>
<evidence type="ECO:0000256" key="6">
    <source>
        <dbReference type="ARBA" id="ARBA00023040"/>
    </source>
</evidence>
<evidence type="ECO:0000256" key="10">
    <source>
        <dbReference type="ARBA" id="ARBA00023224"/>
    </source>
</evidence>
<dbReference type="InterPro" id="IPR011500">
    <property type="entry name" value="GPCR_3_9-Cys_dom"/>
</dbReference>
<dbReference type="PRINTS" id="PR01535">
    <property type="entry name" value="VOMERONASL2R"/>
</dbReference>
<reference evidence="13" key="1">
    <citation type="submission" date="2025-08" db="UniProtKB">
        <authorList>
            <consortium name="Ensembl"/>
        </authorList>
    </citation>
    <scope>IDENTIFICATION</scope>
</reference>
<proteinExistence type="predicted"/>
<dbReference type="InterPro" id="IPR000068">
    <property type="entry name" value="GPCR_3_Ca_sens_rcpt-rel"/>
</dbReference>
<keyword evidence="5 11" id="KW-1133">Transmembrane helix</keyword>
<evidence type="ECO:0000256" key="1">
    <source>
        <dbReference type="ARBA" id="ARBA00004651"/>
    </source>
</evidence>
<dbReference type="InterPro" id="IPR001828">
    <property type="entry name" value="ANF_lig-bd_rcpt"/>
</dbReference>
<dbReference type="InterPro" id="IPR004073">
    <property type="entry name" value="GPCR_3_vmron_rcpt_2"/>
</dbReference>